<keyword evidence="5" id="KW-1185">Reference proteome</keyword>
<dbReference type="KEGG" id="kdj:28972157"/>
<organism evidence="3">
    <name type="scientific">Kwoniella dejecticola CBS 10117</name>
    <dbReference type="NCBI Taxonomy" id="1296121"/>
    <lineage>
        <taxon>Eukaryota</taxon>
        <taxon>Fungi</taxon>
        <taxon>Dikarya</taxon>
        <taxon>Basidiomycota</taxon>
        <taxon>Agaricomycotina</taxon>
        <taxon>Tremellomycetes</taxon>
        <taxon>Tremellales</taxon>
        <taxon>Cryptococcaceae</taxon>
        <taxon>Kwoniella</taxon>
    </lineage>
</organism>
<dbReference type="RefSeq" id="XP_018258918.1">
    <property type="nucleotide sequence ID" value="XM_018411717.1"/>
</dbReference>
<evidence type="ECO:0000313" key="4">
    <source>
        <dbReference type="EMBL" id="WWC64293.1"/>
    </source>
</evidence>
<keyword evidence="2" id="KW-0732">Signal</keyword>
<protein>
    <submittedName>
        <fullName evidence="3">Uncharacterized protein</fullName>
    </submittedName>
</protein>
<dbReference type="EMBL" id="KI894038">
    <property type="protein sequence ID" value="OBR81076.1"/>
    <property type="molecule type" value="Genomic_DNA"/>
</dbReference>
<reference evidence="4" key="3">
    <citation type="submission" date="2024-02" db="EMBL/GenBank/DDBJ databases">
        <title>Comparative genomics of Cryptococcus and Kwoniella reveals pathogenesis evolution and contrasting modes of karyotype evolution via chromosome fusion or intercentromeric recombination.</title>
        <authorList>
            <person name="Coelho M.A."/>
            <person name="David-Palma M."/>
            <person name="Shea T."/>
            <person name="Bowers K."/>
            <person name="McGinley-Smith S."/>
            <person name="Mohammad A.W."/>
            <person name="Gnirke A."/>
            <person name="Yurkov A.M."/>
            <person name="Nowrousian M."/>
            <person name="Sun S."/>
            <person name="Cuomo C.A."/>
            <person name="Heitman J."/>
        </authorList>
    </citation>
    <scope>NUCLEOTIDE SEQUENCE</scope>
    <source>
        <strain evidence="4">CBS 10117</strain>
    </source>
</reference>
<dbReference type="VEuPathDB" id="FungiDB:I303_08458"/>
<gene>
    <name evidence="3" type="ORF">I303_08458</name>
    <name evidence="4" type="ORF">I303_106903</name>
</gene>
<feature type="compositionally biased region" description="Gly residues" evidence="1">
    <location>
        <begin position="186"/>
        <end position="231"/>
    </location>
</feature>
<feature type="compositionally biased region" description="Polar residues" evidence="1">
    <location>
        <begin position="235"/>
        <end position="245"/>
    </location>
</feature>
<dbReference type="STRING" id="1296121.A0A1A5ZTD3"/>
<reference evidence="4" key="2">
    <citation type="submission" date="2013-07" db="EMBL/GenBank/DDBJ databases">
        <authorList>
            <consortium name="The Broad Institute Genome Sequencing Platform"/>
            <person name="Cuomo C."/>
            <person name="Litvintseva A."/>
            <person name="Chen Y."/>
            <person name="Heitman J."/>
            <person name="Sun S."/>
            <person name="Springer D."/>
            <person name="Dromer F."/>
            <person name="Young S.K."/>
            <person name="Zeng Q."/>
            <person name="Gargeya S."/>
            <person name="Fitzgerald M."/>
            <person name="Abouelleil A."/>
            <person name="Alvarado L."/>
            <person name="Berlin A.M."/>
            <person name="Chapman S.B."/>
            <person name="Dewar J."/>
            <person name="Goldberg J."/>
            <person name="Griggs A."/>
            <person name="Gujja S."/>
            <person name="Hansen M."/>
            <person name="Howarth C."/>
            <person name="Imamovic A."/>
            <person name="Larimer J."/>
            <person name="McCowan C."/>
            <person name="Murphy C."/>
            <person name="Pearson M."/>
            <person name="Priest M."/>
            <person name="Roberts A."/>
            <person name="Saif S."/>
            <person name="Shea T."/>
            <person name="Sykes S."/>
            <person name="Wortman J."/>
            <person name="Nusbaum C."/>
            <person name="Birren B."/>
        </authorList>
    </citation>
    <scope>NUCLEOTIDE SEQUENCE</scope>
    <source>
        <strain evidence="4">CBS 10117</strain>
    </source>
</reference>
<dbReference type="GeneID" id="28972157"/>
<feature type="chain" id="PRO_5008341821" evidence="2">
    <location>
        <begin position="20"/>
        <end position="315"/>
    </location>
</feature>
<feature type="region of interest" description="Disordered" evidence="1">
    <location>
        <begin position="179"/>
        <end position="245"/>
    </location>
</feature>
<feature type="signal peptide" evidence="2">
    <location>
        <begin position="1"/>
        <end position="19"/>
    </location>
</feature>
<evidence type="ECO:0000313" key="5">
    <source>
        <dbReference type="Proteomes" id="UP000078595"/>
    </source>
</evidence>
<name>A0A1A5ZTD3_9TREE</name>
<proteinExistence type="predicted"/>
<reference evidence="3" key="1">
    <citation type="submission" date="2013-07" db="EMBL/GenBank/DDBJ databases">
        <title>The Genome Sequence of Cryptococcus dejecticola CBS10117.</title>
        <authorList>
            <consortium name="The Broad Institute Genome Sequencing Platform"/>
            <person name="Cuomo C."/>
            <person name="Litvintseva A."/>
            <person name="Chen Y."/>
            <person name="Heitman J."/>
            <person name="Sun S."/>
            <person name="Springer D."/>
            <person name="Dromer F."/>
            <person name="Young S.K."/>
            <person name="Zeng Q."/>
            <person name="Gargeya S."/>
            <person name="Fitzgerald M."/>
            <person name="Abouelleil A."/>
            <person name="Alvarado L."/>
            <person name="Berlin A.M."/>
            <person name="Chapman S.B."/>
            <person name="Dewar J."/>
            <person name="Goldberg J."/>
            <person name="Griggs A."/>
            <person name="Gujja S."/>
            <person name="Hansen M."/>
            <person name="Howarth C."/>
            <person name="Imamovic A."/>
            <person name="Larimer J."/>
            <person name="McCowan C."/>
            <person name="Murphy C."/>
            <person name="Pearson M."/>
            <person name="Priest M."/>
            <person name="Roberts A."/>
            <person name="Saif S."/>
            <person name="Shea T."/>
            <person name="Sykes S."/>
            <person name="Wortman J."/>
            <person name="Nusbaum C."/>
            <person name="Birren B."/>
        </authorList>
    </citation>
    <scope>NUCLEOTIDE SEQUENCE [LARGE SCALE GENOMIC DNA]</scope>
    <source>
        <strain evidence="3">CBS 10117</strain>
    </source>
</reference>
<dbReference type="EMBL" id="CP144537">
    <property type="protein sequence ID" value="WWC64293.1"/>
    <property type="molecule type" value="Genomic_DNA"/>
</dbReference>
<sequence>MLPFTLLSVLLTVMGSATAHPKPMPCSTNAERLKRGLPVRSPSRKALYNAALRIRADPSEAVTFAYSGGVNQYTIPADGYYGFVVQGGEGGASTGGTNALGGTAAQVNTTLYVTSGTTLDIVVGGKAADLRTYGGAGGGGSSVYTSSDFDLLVAAGGGGGGEIAYPNYYAGGDAKADLSSTAGSGTQDGGAAGGTNGQGGSSYNGPQGGGGGAGFLGNGGSSTGVSSGTGGISKPNWTGGTSFDTNANGGFGGGGGGGAASGGSGGGYSGGGSGGRFGAGGGGSNFASVAGLDTVVTIGHRGNGVVIITPLPGVA</sequence>
<evidence type="ECO:0000256" key="2">
    <source>
        <dbReference type="SAM" id="SignalP"/>
    </source>
</evidence>
<accession>A0A1A5ZTD3</accession>
<dbReference type="OrthoDB" id="10651150at2759"/>
<dbReference type="Proteomes" id="UP000078595">
    <property type="component" value="Chromosome 8"/>
</dbReference>
<evidence type="ECO:0000256" key="1">
    <source>
        <dbReference type="SAM" id="MobiDB-lite"/>
    </source>
</evidence>
<evidence type="ECO:0000313" key="3">
    <source>
        <dbReference type="EMBL" id="OBR81076.1"/>
    </source>
</evidence>
<dbReference type="AlphaFoldDB" id="A0A1A5ZTD3"/>